<accession>A0A0A8YIU7</accession>
<dbReference type="EMBL" id="GBRH01272435">
    <property type="protein sequence ID" value="JAD25460.1"/>
    <property type="molecule type" value="Transcribed_RNA"/>
</dbReference>
<evidence type="ECO:0000313" key="1">
    <source>
        <dbReference type="EMBL" id="JAD25460.1"/>
    </source>
</evidence>
<protein>
    <submittedName>
        <fullName evidence="1">Uncharacterized protein</fullName>
    </submittedName>
</protein>
<proteinExistence type="predicted"/>
<sequence>MRTDTIKLAKISIRFKKLAMLSRAILMCKHNLLSSAL</sequence>
<reference evidence="1" key="1">
    <citation type="submission" date="2014-09" db="EMBL/GenBank/DDBJ databases">
        <authorList>
            <person name="Magalhaes I.L.F."/>
            <person name="Oliveira U."/>
            <person name="Santos F.R."/>
            <person name="Vidigal T.H.D.A."/>
            <person name="Brescovit A.D."/>
            <person name="Santos A.J."/>
        </authorList>
    </citation>
    <scope>NUCLEOTIDE SEQUENCE</scope>
    <source>
        <tissue evidence="1">Shoot tissue taken approximately 20 cm above the soil surface</tissue>
    </source>
</reference>
<dbReference type="AlphaFoldDB" id="A0A0A8YIU7"/>
<organism evidence="1">
    <name type="scientific">Arundo donax</name>
    <name type="common">Giant reed</name>
    <name type="synonym">Donax arundinaceus</name>
    <dbReference type="NCBI Taxonomy" id="35708"/>
    <lineage>
        <taxon>Eukaryota</taxon>
        <taxon>Viridiplantae</taxon>
        <taxon>Streptophyta</taxon>
        <taxon>Embryophyta</taxon>
        <taxon>Tracheophyta</taxon>
        <taxon>Spermatophyta</taxon>
        <taxon>Magnoliopsida</taxon>
        <taxon>Liliopsida</taxon>
        <taxon>Poales</taxon>
        <taxon>Poaceae</taxon>
        <taxon>PACMAD clade</taxon>
        <taxon>Arundinoideae</taxon>
        <taxon>Arundineae</taxon>
        <taxon>Arundo</taxon>
    </lineage>
</organism>
<name>A0A0A8YIU7_ARUDO</name>
<reference evidence="1" key="2">
    <citation type="journal article" date="2015" name="Data Brief">
        <title>Shoot transcriptome of the giant reed, Arundo donax.</title>
        <authorList>
            <person name="Barrero R.A."/>
            <person name="Guerrero F.D."/>
            <person name="Moolhuijzen P."/>
            <person name="Goolsby J.A."/>
            <person name="Tidwell J."/>
            <person name="Bellgard S.E."/>
            <person name="Bellgard M.I."/>
        </authorList>
    </citation>
    <scope>NUCLEOTIDE SEQUENCE</scope>
    <source>
        <tissue evidence="1">Shoot tissue taken approximately 20 cm above the soil surface</tissue>
    </source>
</reference>